<dbReference type="InterPro" id="IPR036250">
    <property type="entry name" value="AcylCo_DH-like_C"/>
</dbReference>
<proteinExistence type="predicted"/>
<dbReference type="InterPro" id="IPR006089">
    <property type="entry name" value="Acyl-CoA_DH_CS"/>
</dbReference>
<protein>
    <submittedName>
        <fullName evidence="3">Acyl-CoA dehydrogenase-like protein</fullName>
    </submittedName>
</protein>
<dbReference type="EMBL" id="RJKM01000001">
    <property type="protein sequence ID" value="ROP36584.1"/>
    <property type="molecule type" value="Genomic_DNA"/>
</dbReference>
<keyword evidence="1" id="KW-0285">Flavoprotein</keyword>
<evidence type="ECO:0000313" key="3">
    <source>
        <dbReference type="EMBL" id="ROP36584.1"/>
    </source>
</evidence>
<dbReference type="OrthoDB" id="3537945at2"/>
<organism evidence="3 4">
    <name type="scientific">Saccharothrix texasensis</name>
    <dbReference type="NCBI Taxonomy" id="103734"/>
    <lineage>
        <taxon>Bacteria</taxon>
        <taxon>Bacillati</taxon>
        <taxon>Actinomycetota</taxon>
        <taxon>Actinomycetes</taxon>
        <taxon>Pseudonocardiales</taxon>
        <taxon>Pseudonocardiaceae</taxon>
        <taxon>Saccharothrix</taxon>
    </lineage>
</organism>
<feature type="domain" description="Acyl-CoA dehydrogenase/oxidase C-terminal" evidence="2">
    <location>
        <begin position="188"/>
        <end position="297"/>
    </location>
</feature>
<dbReference type="Proteomes" id="UP000268727">
    <property type="component" value="Unassembled WGS sequence"/>
</dbReference>
<evidence type="ECO:0000259" key="2">
    <source>
        <dbReference type="Pfam" id="PF00441"/>
    </source>
</evidence>
<sequence length="319" mass="33326">MTRPLLTDEESDVAGLVTAVVAGRRPSDERPDEVAEMRRRLDDAGLWAVDGPDDLAAVVLARLGRDWPALAWASAQARVAADVLGEDVRHGETPVAVVDADSPTVRLTEANGMVAGVVDRVDAAGERPHVVVLGHRSARVIPPTALRFSRLRRTGLDGALTSSAELVAPTAVVEITDVDTDAARVRLRLGGAAVAAGLADAATGAALAYSAQRVQFGGPLIALPTVRDGLFGAARVALTAWRQVFRAATPWQAAAVLDQACEHALDACAHAVQAHGGYGYLVEYGVERLLRDAVSLRAACDVSTARRTGAASLTGWEAS</sequence>
<comment type="caution">
    <text evidence="3">The sequence shown here is derived from an EMBL/GenBank/DDBJ whole genome shotgun (WGS) entry which is preliminary data.</text>
</comment>
<dbReference type="Gene3D" id="1.20.140.10">
    <property type="entry name" value="Butyryl-CoA Dehydrogenase, subunit A, domain 3"/>
    <property type="match status" value="1"/>
</dbReference>
<gene>
    <name evidence="3" type="ORF">EDD40_1858</name>
</gene>
<dbReference type="GO" id="GO:0003995">
    <property type="term" value="F:acyl-CoA dehydrogenase activity"/>
    <property type="evidence" value="ECO:0007669"/>
    <property type="project" value="InterPro"/>
</dbReference>
<dbReference type="InterPro" id="IPR009075">
    <property type="entry name" value="AcylCo_DH/oxidase_C"/>
</dbReference>
<accession>A0A3N1H235</accession>
<keyword evidence="4" id="KW-1185">Reference proteome</keyword>
<evidence type="ECO:0000313" key="4">
    <source>
        <dbReference type="Proteomes" id="UP000268727"/>
    </source>
</evidence>
<dbReference type="RefSeq" id="WP_123742539.1">
    <property type="nucleotide sequence ID" value="NZ_RJKM01000001.1"/>
</dbReference>
<reference evidence="3 4" key="1">
    <citation type="submission" date="2018-11" db="EMBL/GenBank/DDBJ databases">
        <title>Sequencing the genomes of 1000 actinobacteria strains.</title>
        <authorList>
            <person name="Klenk H.-P."/>
        </authorList>
    </citation>
    <scope>NUCLEOTIDE SEQUENCE [LARGE SCALE GENOMIC DNA]</scope>
    <source>
        <strain evidence="3 4">DSM 44231</strain>
    </source>
</reference>
<name>A0A3N1H235_9PSEU</name>
<dbReference type="SUPFAM" id="SSF47203">
    <property type="entry name" value="Acyl-CoA dehydrogenase C-terminal domain-like"/>
    <property type="match status" value="1"/>
</dbReference>
<dbReference type="Pfam" id="PF00441">
    <property type="entry name" value="Acyl-CoA_dh_1"/>
    <property type="match status" value="1"/>
</dbReference>
<dbReference type="AlphaFoldDB" id="A0A3N1H235"/>
<evidence type="ECO:0000256" key="1">
    <source>
        <dbReference type="ARBA" id="ARBA00022630"/>
    </source>
</evidence>
<dbReference type="PROSITE" id="PS00073">
    <property type="entry name" value="ACYL_COA_DH_2"/>
    <property type="match status" value="1"/>
</dbReference>